<protein>
    <submittedName>
        <fullName evidence="1">Acetyl-coenzyme-A carboxylase</fullName>
    </submittedName>
</protein>
<gene>
    <name evidence="1" type="primary">ACC1</name>
    <name evidence="1" type="ORF">LTS18_012653</name>
</gene>
<comment type="caution">
    <text evidence="1">The sequence shown here is derived from an EMBL/GenBank/DDBJ whole genome shotgun (WGS) entry which is preliminary data.</text>
</comment>
<feature type="non-terminal residue" evidence="1">
    <location>
        <position position="514"/>
    </location>
</feature>
<organism evidence="1 2">
    <name type="scientific">Coniosporium uncinatum</name>
    <dbReference type="NCBI Taxonomy" id="93489"/>
    <lineage>
        <taxon>Eukaryota</taxon>
        <taxon>Fungi</taxon>
        <taxon>Dikarya</taxon>
        <taxon>Ascomycota</taxon>
        <taxon>Pezizomycotina</taxon>
        <taxon>Dothideomycetes</taxon>
        <taxon>Dothideomycetes incertae sedis</taxon>
        <taxon>Coniosporium</taxon>
    </lineage>
</organism>
<dbReference type="Proteomes" id="UP001186974">
    <property type="component" value="Unassembled WGS sequence"/>
</dbReference>
<accession>A0ACC3DIX7</accession>
<reference evidence="1" key="1">
    <citation type="submission" date="2024-09" db="EMBL/GenBank/DDBJ databases">
        <title>Black Yeasts Isolated from many extreme environments.</title>
        <authorList>
            <person name="Coleine C."/>
            <person name="Stajich J.E."/>
            <person name="Selbmann L."/>
        </authorList>
    </citation>
    <scope>NUCLEOTIDE SEQUENCE</scope>
    <source>
        <strain evidence="1">CCFEE 5737</strain>
    </source>
</reference>
<keyword evidence="2" id="KW-1185">Reference proteome</keyword>
<dbReference type="EMBL" id="JAWDJW010003820">
    <property type="protein sequence ID" value="KAK3076572.1"/>
    <property type="molecule type" value="Genomic_DNA"/>
</dbReference>
<name>A0ACC3DIX7_9PEZI</name>
<evidence type="ECO:0000313" key="1">
    <source>
        <dbReference type="EMBL" id="KAK3076572.1"/>
    </source>
</evidence>
<sequence length="514" mass="57100">YLYSHSDNKFYFLELNPRLQVEHPTTEMVSGVNLPAAQLQVAMGLPLNRIRDIRLLYGADPHADTPIDFDFSKEGSQLTQRRPAPKGHCTACRITSEDPGEGFKPSSGTMQELNFRSSSNVWGYFSVSSASSIHSFSDSQFGHIFAYGENRQASRKHMVVALKELSIRGDFRTTVEYLIKLLETPAFEDNTITTGWLDELISKKLTAERPDPMIAVICGAVTKAHVVSEITLSEYRASLEKGQVPSKDVLKTVFPIDFIYEGHRYKFTAARASIDSYNLFINGSKCAVGIRPLSDGGLLVLLSGKSHSVYWKEEVGATRLSVDNKTCLLEQENDPTQLRTPSPGKLVKFTIENGDHVKKGQAFAEVEVMKMYMPLIAAEDGIVNLIKQPGATLEAGDILGILALDDPSKVKSAQPFLGQLPDLGTPQIMGNKPPQRFTYLFGVLQNILSGFDNQVIMQSTLRELIEVLRDPELPYGEWTAQSSALHSRMPQKLDSAFEQVVERAHSRNLEFPAK</sequence>
<proteinExistence type="predicted"/>
<evidence type="ECO:0000313" key="2">
    <source>
        <dbReference type="Proteomes" id="UP001186974"/>
    </source>
</evidence>
<feature type="non-terminal residue" evidence="1">
    <location>
        <position position="1"/>
    </location>
</feature>